<dbReference type="Proteomes" id="UP000256345">
    <property type="component" value="Unassembled WGS sequence"/>
</dbReference>
<dbReference type="Proteomes" id="UP000035579">
    <property type="component" value="Chromosome"/>
</dbReference>
<keyword evidence="5" id="KW-1185">Reference proteome</keyword>
<evidence type="ECO:0000313" key="3">
    <source>
        <dbReference type="EMBL" id="REG37890.1"/>
    </source>
</evidence>
<evidence type="ECO:0000313" key="5">
    <source>
        <dbReference type="Proteomes" id="UP000256345"/>
    </source>
</evidence>
<dbReference type="EMBL" id="CP011509">
    <property type="protein sequence ID" value="AKJ04025.1"/>
    <property type="molecule type" value="Genomic_DNA"/>
</dbReference>
<evidence type="ECO:0008006" key="6">
    <source>
        <dbReference type="Google" id="ProtNLM"/>
    </source>
</evidence>
<gene>
    <name evidence="2" type="ORF">AA314_05651</name>
    <name evidence="3" type="ORF">ATI61_101879</name>
</gene>
<reference evidence="3 5" key="2">
    <citation type="submission" date="2018-08" db="EMBL/GenBank/DDBJ databases">
        <title>Genomic Encyclopedia of Archaeal and Bacterial Type Strains, Phase II (KMG-II): from individual species to whole genera.</title>
        <authorList>
            <person name="Goeker M."/>
        </authorList>
    </citation>
    <scope>NUCLEOTIDE SEQUENCE [LARGE SCALE GENOMIC DNA]</scope>
    <source>
        <strain evidence="3 5">DSM 2261</strain>
    </source>
</reference>
<evidence type="ECO:0000313" key="4">
    <source>
        <dbReference type="Proteomes" id="UP000035579"/>
    </source>
</evidence>
<evidence type="ECO:0000256" key="1">
    <source>
        <dbReference type="SAM" id="SignalP"/>
    </source>
</evidence>
<dbReference type="EMBL" id="QUMU01000001">
    <property type="protein sequence ID" value="REG37890.1"/>
    <property type="molecule type" value="Genomic_DNA"/>
</dbReference>
<feature type="chain" id="PRO_5042267100" description="Lipoprotein" evidence="1">
    <location>
        <begin position="21"/>
        <end position="227"/>
    </location>
</feature>
<dbReference type="PROSITE" id="PS51257">
    <property type="entry name" value="PROKAR_LIPOPROTEIN"/>
    <property type="match status" value="1"/>
</dbReference>
<dbReference type="AlphaFoldDB" id="A0AAC8QB05"/>
<proteinExistence type="predicted"/>
<reference evidence="2 4" key="1">
    <citation type="submission" date="2015-05" db="EMBL/GenBank/DDBJ databases">
        <title>Genome assembly of Archangium gephyra DSM 2261.</title>
        <authorList>
            <person name="Sharma G."/>
            <person name="Subramanian S."/>
        </authorList>
    </citation>
    <scope>NUCLEOTIDE SEQUENCE [LARGE SCALE GENOMIC DNA]</scope>
    <source>
        <strain evidence="2 4">DSM 2261</strain>
    </source>
</reference>
<dbReference type="RefSeq" id="WP_047857937.1">
    <property type="nucleotide sequence ID" value="NZ_CP011509.1"/>
</dbReference>
<feature type="signal peptide" evidence="1">
    <location>
        <begin position="1"/>
        <end position="20"/>
    </location>
</feature>
<name>A0AAC8QB05_9BACT</name>
<organism evidence="2 4">
    <name type="scientific">Archangium gephyra</name>
    <dbReference type="NCBI Taxonomy" id="48"/>
    <lineage>
        <taxon>Bacteria</taxon>
        <taxon>Pseudomonadati</taxon>
        <taxon>Myxococcota</taxon>
        <taxon>Myxococcia</taxon>
        <taxon>Myxococcales</taxon>
        <taxon>Cystobacterineae</taxon>
        <taxon>Archangiaceae</taxon>
        <taxon>Archangium</taxon>
    </lineage>
</organism>
<protein>
    <recommendedName>
        <fullName evidence="6">Lipoprotein</fullName>
    </recommendedName>
</protein>
<sequence>MTLRPLKTLSLLASTCLLLAGCKEEPASNRRILAKNVVLDAQASQKTGVSAAQAAQDSNVDPDLRVLASNVQLDNANNALESSNLQAALDDELAVGLATLLPGTTWSITNRAGDPEYNGSTGELTFNKDGTATLVSGKFAVIGMGHPGSSSDGGTISPNCTPTKMTYEVIGDTTIYLNVTVTASGTESSSSAVPVVAARKRDELLLVGSSGCGLTGEDRISVLTRKP</sequence>
<keyword evidence="1" id="KW-0732">Signal</keyword>
<accession>A0AAC8QB05</accession>
<dbReference type="KEGG" id="age:AA314_05651"/>
<evidence type="ECO:0000313" key="2">
    <source>
        <dbReference type="EMBL" id="AKJ04025.1"/>
    </source>
</evidence>